<evidence type="ECO:0000256" key="3">
    <source>
        <dbReference type="PROSITE-ProRule" id="PRU00169"/>
    </source>
</evidence>
<protein>
    <recommendedName>
        <fullName evidence="4">Response regulatory domain-containing protein</fullName>
    </recommendedName>
</protein>
<dbReference type="PROSITE" id="PS50110">
    <property type="entry name" value="RESPONSE_REGULATORY"/>
    <property type="match status" value="1"/>
</dbReference>
<reference evidence="5 6" key="1">
    <citation type="journal article" date="2016" name="Nat. Commun.">
        <title>Thousands of microbial genomes shed light on interconnected biogeochemical processes in an aquifer system.</title>
        <authorList>
            <person name="Anantharaman K."/>
            <person name="Brown C.T."/>
            <person name="Hug L.A."/>
            <person name="Sharon I."/>
            <person name="Castelle C.J."/>
            <person name="Probst A.J."/>
            <person name="Thomas B.C."/>
            <person name="Singh A."/>
            <person name="Wilkins M.J."/>
            <person name="Karaoz U."/>
            <person name="Brodie E.L."/>
            <person name="Williams K.H."/>
            <person name="Hubbard S.S."/>
            <person name="Banfield J.F."/>
        </authorList>
    </citation>
    <scope>NUCLEOTIDE SEQUENCE [LARGE SCALE GENOMIC DNA]</scope>
</reference>
<evidence type="ECO:0000256" key="2">
    <source>
        <dbReference type="ARBA" id="ARBA00023012"/>
    </source>
</evidence>
<dbReference type="Gene3D" id="3.40.50.2300">
    <property type="match status" value="1"/>
</dbReference>
<evidence type="ECO:0000259" key="4">
    <source>
        <dbReference type="PROSITE" id="PS50110"/>
    </source>
</evidence>
<dbReference type="InterPro" id="IPR011006">
    <property type="entry name" value="CheY-like_superfamily"/>
</dbReference>
<comment type="caution">
    <text evidence="5">The sequence shown here is derived from an EMBL/GenBank/DDBJ whole genome shotgun (WGS) entry which is preliminary data.</text>
</comment>
<proteinExistence type="predicted"/>
<keyword evidence="1 3" id="KW-0597">Phosphoprotein</keyword>
<dbReference type="Pfam" id="PF00072">
    <property type="entry name" value="Response_reg"/>
    <property type="match status" value="1"/>
</dbReference>
<feature type="modified residue" description="4-aspartylphosphate" evidence="3">
    <location>
        <position position="53"/>
    </location>
</feature>
<name>A0A1F4VGY1_UNCKA</name>
<feature type="domain" description="Response regulatory" evidence="4">
    <location>
        <begin position="4"/>
        <end position="121"/>
    </location>
</feature>
<dbReference type="SMART" id="SM00448">
    <property type="entry name" value="REC"/>
    <property type="match status" value="1"/>
</dbReference>
<dbReference type="SUPFAM" id="SSF52172">
    <property type="entry name" value="CheY-like"/>
    <property type="match status" value="1"/>
</dbReference>
<evidence type="ECO:0000256" key="1">
    <source>
        <dbReference type="ARBA" id="ARBA00022553"/>
    </source>
</evidence>
<dbReference type="EMBL" id="MEVN01000039">
    <property type="protein sequence ID" value="OGC56355.1"/>
    <property type="molecule type" value="Genomic_DNA"/>
</dbReference>
<dbReference type="InterPro" id="IPR001789">
    <property type="entry name" value="Sig_transdc_resp-reg_receiver"/>
</dbReference>
<sequence length="133" mass="14874">MSKRILLIEDDAFVRDLYTTVLEKAGYFIVTASDGEEAIKVSNDGKYDLVLLDIMLPKLTGIEVLKEFKQSTTDIKNTPVYLLTNLGEENIANEAKRLGADGYLLKAKYLPKQLVAEIDKFFVKVSSAPEINN</sequence>
<dbReference type="CDD" id="cd00156">
    <property type="entry name" value="REC"/>
    <property type="match status" value="1"/>
</dbReference>
<keyword evidence="2" id="KW-0902">Two-component regulatory system</keyword>
<dbReference type="AlphaFoldDB" id="A0A1F4VGY1"/>
<evidence type="ECO:0000313" key="6">
    <source>
        <dbReference type="Proteomes" id="UP000177763"/>
    </source>
</evidence>
<dbReference type="Proteomes" id="UP000177763">
    <property type="component" value="Unassembled WGS sequence"/>
</dbReference>
<dbReference type="GO" id="GO:0000160">
    <property type="term" value="P:phosphorelay signal transduction system"/>
    <property type="evidence" value="ECO:0007669"/>
    <property type="project" value="UniProtKB-KW"/>
</dbReference>
<evidence type="ECO:0000313" key="5">
    <source>
        <dbReference type="EMBL" id="OGC56355.1"/>
    </source>
</evidence>
<dbReference type="PANTHER" id="PTHR44591">
    <property type="entry name" value="STRESS RESPONSE REGULATOR PROTEIN 1"/>
    <property type="match status" value="1"/>
</dbReference>
<dbReference type="PANTHER" id="PTHR44591:SF14">
    <property type="entry name" value="PROTEIN PILG"/>
    <property type="match status" value="1"/>
</dbReference>
<gene>
    <name evidence="5" type="ORF">A3H26_00220</name>
</gene>
<dbReference type="STRING" id="1802630.A3H26_00220"/>
<organism evidence="5 6">
    <name type="scientific">candidate division WWE3 bacterium RIFCSPLOWO2_12_FULL_36_10</name>
    <dbReference type="NCBI Taxonomy" id="1802630"/>
    <lineage>
        <taxon>Bacteria</taxon>
        <taxon>Katanobacteria</taxon>
    </lineage>
</organism>
<dbReference type="InterPro" id="IPR050595">
    <property type="entry name" value="Bact_response_regulator"/>
</dbReference>
<accession>A0A1F4VGY1</accession>